<evidence type="ECO:0000256" key="1">
    <source>
        <dbReference type="SAM" id="MobiDB-lite"/>
    </source>
</evidence>
<sequence>MQDPLPPGQAAASTKRSSADMPLASGRTAKRRWPPGLSTRVDHPLTELAQMKALLQSLRADGGRSETSPPEQGGSSNCEDDAISVVASGTLFREDFPELGSRTSGLGSSASQGGAGESVSAAIRMVLGRLQLDVPPAQSAPSSAFFRCCDAETTYVVPPSVEYFQELHACWTDTRAFSRPTAEGRALAAMHETPKFRLGCMPPVESVIASLIVTPDEALRPNARCP</sequence>
<feature type="region of interest" description="Disordered" evidence="1">
    <location>
        <begin position="1"/>
        <end position="80"/>
    </location>
</feature>
<feature type="compositionally biased region" description="Polar residues" evidence="1">
    <location>
        <begin position="65"/>
        <end position="77"/>
    </location>
</feature>
<comment type="caution">
    <text evidence="2">The sequence shown here is derived from an EMBL/GenBank/DDBJ whole genome shotgun (WGS) entry which is preliminary data.</text>
</comment>
<dbReference type="Proteomes" id="UP001476798">
    <property type="component" value="Unassembled WGS sequence"/>
</dbReference>
<reference evidence="2 3" key="1">
    <citation type="submission" date="2021-06" db="EMBL/GenBank/DDBJ databases">
        <authorList>
            <person name="Palmer J.M."/>
        </authorList>
    </citation>
    <scope>NUCLEOTIDE SEQUENCE [LARGE SCALE GENOMIC DNA]</scope>
    <source>
        <strain evidence="2 3">GA_2019</strain>
        <tissue evidence="2">Muscle</tissue>
    </source>
</reference>
<proteinExistence type="predicted"/>
<gene>
    <name evidence="2" type="ORF">GOODEAATRI_006723</name>
</gene>
<dbReference type="EMBL" id="JAHRIO010040306">
    <property type="protein sequence ID" value="MEQ2171054.1"/>
    <property type="molecule type" value="Genomic_DNA"/>
</dbReference>
<evidence type="ECO:0000313" key="2">
    <source>
        <dbReference type="EMBL" id="MEQ2171054.1"/>
    </source>
</evidence>
<evidence type="ECO:0000313" key="3">
    <source>
        <dbReference type="Proteomes" id="UP001476798"/>
    </source>
</evidence>
<organism evidence="2 3">
    <name type="scientific">Goodea atripinnis</name>
    <dbReference type="NCBI Taxonomy" id="208336"/>
    <lineage>
        <taxon>Eukaryota</taxon>
        <taxon>Metazoa</taxon>
        <taxon>Chordata</taxon>
        <taxon>Craniata</taxon>
        <taxon>Vertebrata</taxon>
        <taxon>Euteleostomi</taxon>
        <taxon>Actinopterygii</taxon>
        <taxon>Neopterygii</taxon>
        <taxon>Teleostei</taxon>
        <taxon>Neoteleostei</taxon>
        <taxon>Acanthomorphata</taxon>
        <taxon>Ovalentaria</taxon>
        <taxon>Atherinomorphae</taxon>
        <taxon>Cyprinodontiformes</taxon>
        <taxon>Goodeidae</taxon>
        <taxon>Goodea</taxon>
    </lineage>
</organism>
<name>A0ABV0NI18_9TELE</name>
<feature type="region of interest" description="Disordered" evidence="1">
    <location>
        <begin position="96"/>
        <end position="115"/>
    </location>
</feature>
<keyword evidence="3" id="KW-1185">Reference proteome</keyword>
<protein>
    <submittedName>
        <fullName evidence="2">Uncharacterized protein</fullName>
    </submittedName>
</protein>
<accession>A0ABV0NI18</accession>
<feature type="compositionally biased region" description="Low complexity" evidence="1">
    <location>
        <begin position="104"/>
        <end position="115"/>
    </location>
</feature>